<protein>
    <recommendedName>
        <fullName evidence="3">DUF1748-domain-containing protein</fullName>
    </recommendedName>
</protein>
<dbReference type="InterPro" id="IPR013726">
    <property type="entry name" value="Mitofissin"/>
</dbReference>
<name>A0A9P8TMK3_WICPI</name>
<dbReference type="PANTHER" id="PTHR28075:SF1">
    <property type="entry name" value="DUF1748-DOMAIN-CONTAINING PROTEIN"/>
    <property type="match status" value="1"/>
</dbReference>
<evidence type="ECO:0000313" key="2">
    <source>
        <dbReference type="Proteomes" id="UP000774326"/>
    </source>
</evidence>
<proteinExistence type="predicted"/>
<dbReference type="Pfam" id="PF08520">
    <property type="entry name" value="Mitofissin"/>
    <property type="match status" value="1"/>
</dbReference>
<evidence type="ECO:0000313" key="1">
    <source>
        <dbReference type="EMBL" id="KAH3684245.1"/>
    </source>
</evidence>
<dbReference type="Proteomes" id="UP000774326">
    <property type="component" value="Unassembled WGS sequence"/>
</dbReference>
<comment type="caution">
    <text evidence="1">The sequence shown here is derived from an EMBL/GenBank/DDBJ whole genome shotgun (WGS) entry which is preliminary data.</text>
</comment>
<reference evidence="1" key="1">
    <citation type="journal article" date="2021" name="Open Biol.">
        <title>Shared evolutionary footprints suggest mitochondrial oxidative damage underlies multiple complex I losses in fungi.</title>
        <authorList>
            <person name="Schikora-Tamarit M.A."/>
            <person name="Marcet-Houben M."/>
            <person name="Nosek J."/>
            <person name="Gabaldon T."/>
        </authorList>
    </citation>
    <scope>NUCLEOTIDE SEQUENCE</scope>
    <source>
        <strain evidence="1">CBS2887</strain>
    </source>
</reference>
<dbReference type="AlphaFoldDB" id="A0A9P8TMK3"/>
<organism evidence="1 2">
    <name type="scientific">Wickerhamomyces pijperi</name>
    <name type="common">Yeast</name>
    <name type="synonym">Pichia pijperi</name>
    <dbReference type="NCBI Taxonomy" id="599730"/>
    <lineage>
        <taxon>Eukaryota</taxon>
        <taxon>Fungi</taxon>
        <taxon>Dikarya</taxon>
        <taxon>Ascomycota</taxon>
        <taxon>Saccharomycotina</taxon>
        <taxon>Saccharomycetes</taxon>
        <taxon>Phaffomycetales</taxon>
        <taxon>Wickerhamomycetaceae</taxon>
        <taxon>Wickerhamomyces</taxon>
    </lineage>
</organism>
<evidence type="ECO:0008006" key="3">
    <source>
        <dbReference type="Google" id="ProtNLM"/>
    </source>
</evidence>
<dbReference type="PANTHER" id="PTHR28075">
    <property type="entry name" value="CHROMOSOME 16, WHOLE GENOME SHOTGUN SEQUENCE"/>
    <property type="match status" value="1"/>
</dbReference>
<dbReference type="GO" id="GO:0005737">
    <property type="term" value="C:cytoplasm"/>
    <property type="evidence" value="ECO:0007669"/>
    <property type="project" value="TreeGrafter"/>
</dbReference>
<keyword evidence="2" id="KW-1185">Reference proteome</keyword>
<gene>
    <name evidence="1" type="ORF">WICPIJ_004802</name>
</gene>
<reference evidence="1" key="2">
    <citation type="submission" date="2021-01" db="EMBL/GenBank/DDBJ databases">
        <authorList>
            <person name="Schikora-Tamarit M.A."/>
        </authorList>
    </citation>
    <scope>NUCLEOTIDE SEQUENCE</scope>
    <source>
        <strain evidence="1">CBS2887</strain>
    </source>
</reference>
<dbReference type="OrthoDB" id="16824at2759"/>
<sequence length="98" mass="11249">MGTGKLIHYGFDLILISMLLAAIRRNTGLQLLYQGSDFRKYISKYLSFGEYAYDKVVSLLKISGYFHIPGFFDRLKSDVKDAYDENMKDTLPRTPPSN</sequence>
<accession>A0A9P8TMK3</accession>
<dbReference type="EMBL" id="JAEUBG010002653">
    <property type="protein sequence ID" value="KAH3684245.1"/>
    <property type="molecule type" value="Genomic_DNA"/>
</dbReference>